<evidence type="ECO:0000256" key="6">
    <source>
        <dbReference type="RuleBase" id="RU368036"/>
    </source>
</evidence>
<evidence type="ECO:0000313" key="7">
    <source>
        <dbReference type="EMBL" id="HEG92586.1"/>
    </source>
</evidence>
<dbReference type="InterPro" id="IPR043138">
    <property type="entry name" value="GGT_lsub"/>
</dbReference>
<reference evidence="7" key="1">
    <citation type="journal article" date="2020" name="mSystems">
        <title>Genome- and Community-Level Interaction Insights into Carbon Utilization and Element Cycling Functions of Hydrothermarchaeota in Hydrothermal Sediment.</title>
        <authorList>
            <person name="Zhou Z."/>
            <person name="Liu Y."/>
            <person name="Xu W."/>
            <person name="Pan J."/>
            <person name="Luo Z.H."/>
            <person name="Li M."/>
        </authorList>
    </citation>
    <scope>NUCLEOTIDE SEQUENCE [LARGE SCALE GENOMIC DNA]</scope>
    <source>
        <strain evidence="7">SpSt-210</strain>
    </source>
</reference>
<sequence length="544" mass="58324">MAGRRVGETRRAAVLARSGMVATAHPLATAAGLEVLQRGGNAMDAAVAAALVTGVVLPAMCGLGGDAFVLYYEAATRKVTAFYGSGPAPATATRDFFVERGFQKMPFYGPLSVSVPGAVSVYFTAIERFGTWKPGALFERAIQYAEEGFPLTEQGSQAIAANAAELAKYPTSAAVFLPGGDVPPPGTVFRQPDLARSLRLVAEGGPDVFYRGEIAEAISRFMAESGGLLTKDDLAGYRCEVGEPIKTTYRGYTVYETGLPTQGHIVLEELNIVEQADLAGLGPDSPHLIHLLVEAKKLAFADRLAYSGDPRFVDVPLGTLLSKDFAQRRFAEIDPERARDEVPAGTIERGGETTYLCVVDRWGNAASFIHSLSAAFGSQVVAGRTGILLNNRAGRGFALEEGHPNVIAPGKRTMHTLNCWLITQGDRLRWVGGTPGGDQQPQWNLQVIVNLIDFGMDPQRAVEHPRWYSFPGTDPINLPNDFVLRIEDRYGEAVLAELERRGHRVQRLGDWGSGGAAQVIAVDPETGVLTGGSDPRVEGLALGF</sequence>
<comment type="catalytic activity">
    <reaction evidence="1 6">
        <text>an S-substituted glutathione + H2O = an S-substituted L-cysteinylglycine + L-glutamate</text>
        <dbReference type="Rhea" id="RHEA:59468"/>
        <dbReference type="ChEBI" id="CHEBI:15377"/>
        <dbReference type="ChEBI" id="CHEBI:29985"/>
        <dbReference type="ChEBI" id="CHEBI:90779"/>
        <dbReference type="ChEBI" id="CHEBI:143103"/>
        <dbReference type="EC" id="3.4.19.13"/>
    </reaction>
</comment>
<comment type="caution">
    <text evidence="7">The sequence shown here is derived from an EMBL/GenBank/DDBJ whole genome shotgun (WGS) entry which is preliminary data.</text>
</comment>
<dbReference type="InterPro" id="IPR029055">
    <property type="entry name" value="Ntn_hydrolases_N"/>
</dbReference>
<comment type="catalytic activity">
    <reaction evidence="2 6">
        <text>glutathione + H2O = L-cysteinylglycine + L-glutamate</text>
        <dbReference type="Rhea" id="RHEA:28807"/>
        <dbReference type="ChEBI" id="CHEBI:15377"/>
        <dbReference type="ChEBI" id="CHEBI:29985"/>
        <dbReference type="ChEBI" id="CHEBI:57925"/>
        <dbReference type="ChEBI" id="CHEBI:61694"/>
        <dbReference type="EC" id="3.4.19.13"/>
    </reaction>
</comment>
<dbReference type="SUPFAM" id="SSF56235">
    <property type="entry name" value="N-terminal nucleophile aminohydrolases (Ntn hydrolases)"/>
    <property type="match status" value="1"/>
</dbReference>
<feature type="active site" description="Nucleophile" evidence="4">
    <location>
        <position position="353"/>
    </location>
</feature>
<keyword evidence="6 7" id="KW-0012">Acyltransferase</keyword>
<gene>
    <name evidence="7" type="primary">ggt</name>
    <name evidence="7" type="ORF">ENP34_14285</name>
</gene>
<evidence type="ECO:0000256" key="2">
    <source>
        <dbReference type="ARBA" id="ARBA00001089"/>
    </source>
</evidence>
<comment type="PTM">
    <text evidence="6">Cleaved by autocatalysis into a large and a small subunit.</text>
</comment>
<dbReference type="PANTHER" id="PTHR43881:SF1">
    <property type="entry name" value="GAMMA-GLUTAMYLTRANSPEPTIDASE (AFU_ORTHOLOGUE AFUA_4G13580)"/>
    <property type="match status" value="1"/>
</dbReference>
<comment type="subunit">
    <text evidence="6">This enzyme consists of two polypeptide chains, which are synthesized in precursor form from a single polypeptide.</text>
</comment>
<evidence type="ECO:0000256" key="1">
    <source>
        <dbReference type="ARBA" id="ARBA00001049"/>
    </source>
</evidence>
<name>A0A831THQ6_9BACT</name>
<comment type="catalytic activity">
    <reaction evidence="3 6">
        <text>an N-terminal (5-L-glutamyl)-[peptide] + an alpha-amino acid = 5-L-glutamyl amino acid + an N-terminal L-alpha-aminoacyl-[peptide]</text>
        <dbReference type="Rhea" id="RHEA:23904"/>
        <dbReference type="Rhea" id="RHEA-COMP:9780"/>
        <dbReference type="Rhea" id="RHEA-COMP:9795"/>
        <dbReference type="ChEBI" id="CHEBI:77644"/>
        <dbReference type="ChEBI" id="CHEBI:78597"/>
        <dbReference type="ChEBI" id="CHEBI:78599"/>
        <dbReference type="ChEBI" id="CHEBI:78608"/>
        <dbReference type="EC" id="2.3.2.2"/>
    </reaction>
</comment>
<proteinExistence type="inferred from homology"/>
<feature type="binding site" evidence="5">
    <location>
        <position position="437"/>
    </location>
    <ligand>
        <name>L-glutamate</name>
        <dbReference type="ChEBI" id="CHEBI:29985"/>
    </ligand>
</feature>
<dbReference type="UniPathway" id="UPA00204"/>
<keyword evidence="6 7" id="KW-0808">Transferase</keyword>
<dbReference type="Gene3D" id="3.60.20.40">
    <property type="match status" value="1"/>
</dbReference>
<dbReference type="PANTHER" id="PTHR43881">
    <property type="entry name" value="GAMMA-GLUTAMYLTRANSPEPTIDASE (AFU_ORTHOLOGUE AFUA_4G13580)"/>
    <property type="match status" value="1"/>
</dbReference>
<keyword evidence="6" id="KW-0317">Glutathione biosynthesis</keyword>
<evidence type="ECO:0000256" key="5">
    <source>
        <dbReference type="PIRSR" id="PIRSR600101-2"/>
    </source>
</evidence>
<dbReference type="GO" id="GO:0006751">
    <property type="term" value="P:glutathione catabolic process"/>
    <property type="evidence" value="ECO:0007669"/>
    <property type="project" value="UniProtKB-UniRule"/>
</dbReference>
<dbReference type="InterPro" id="IPR043137">
    <property type="entry name" value="GGT_ssub_C"/>
</dbReference>
<dbReference type="EMBL" id="DSIY01000334">
    <property type="protein sequence ID" value="HEG92586.1"/>
    <property type="molecule type" value="Genomic_DNA"/>
</dbReference>
<dbReference type="GO" id="GO:0006750">
    <property type="term" value="P:glutathione biosynthetic process"/>
    <property type="evidence" value="ECO:0007669"/>
    <property type="project" value="UniProtKB-KW"/>
</dbReference>
<dbReference type="InterPro" id="IPR000101">
    <property type="entry name" value="GGT_peptidase"/>
</dbReference>
<dbReference type="EC" id="2.3.2.2" evidence="6"/>
<keyword evidence="6" id="KW-0865">Zymogen</keyword>
<dbReference type="PRINTS" id="PR01210">
    <property type="entry name" value="GGTRANSPTASE"/>
</dbReference>
<accession>A0A831THQ6</accession>
<protein>
    <recommendedName>
        <fullName evidence="6">Glutathione hydrolase proenzyme</fullName>
        <ecNumber evidence="6">2.3.2.2</ecNumber>
        <ecNumber evidence="6">3.4.19.13</ecNumber>
    </recommendedName>
    <component>
        <recommendedName>
            <fullName evidence="6">Glutathione hydrolase large chain</fullName>
        </recommendedName>
    </component>
    <component>
        <recommendedName>
            <fullName evidence="6">Glutathione hydrolase small chain</fullName>
        </recommendedName>
    </component>
</protein>
<dbReference type="GO" id="GO:0103068">
    <property type="term" value="F:leukotriene C4 gamma-glutamyl transferase activity"/>
    <property type="evidence" value="ECO:0007669"/>
    <property type="project" value="UniProtKB-EC"/>
</dbReference>
<organism evidence="7">
    <name type="scientific">Thermorudis peleae</name>
    <dbReference type="NCBI Taxonomy" id="1382356"/>
    <lineage>
        <taxon>Bacteria</taxon>
        <taxon>Pseudomonadati</taxon>
        <taxon>Thermomicrobiota</taxon>
        <taxon>Thermomicrobia</taxon>
        <taxon>Thermomicrobia incertae sedis</taxon>
        <taxon>Thermorudis</taxon>
    </lineage>
</organism>
<evidence type="ECO:0000256" key="3">
    <source>
        <dbReference type="ARBA" id="ARBA00047417"/>
    </source>
</evidence>
<dbReference type="AlphaFoldDB" id="A0A831THQ6"/>
<dbReference type="NCBIfam" id="TIGR00066">
    <property type="entry name" value="g_glut_trans"/>
    <property type="match status" value="1"/>
</dbReference>
<dbReference type="InterPro" id="IPR052896">
    <property type="entry name" value="GGT-like_enzyme"/>
</dbReference>
<dbReference type="GO" id="GO:0036374">
    <property type="term" value="F:glutathione hydrolase activity"/>
    <property type="evidence" value="ECO:0007669"/>
    <property type="project" value="UniProtKB-UniRule"/>
</dbReference>
<comment type="similarity">
    <text evidence="6">Belongs to the gamma-glutamyltransferase family.</text>
</comment>
<comment type="pathway">
    <text evidence="6">Sulfur metabolism; glutathione metabolism.</text>
</comment>
<keyword evidence="6" id="KW-0378">Hydrolase</keyword>
<dbReference type="Pfam" id="PF01019">
    <property type="entry name" value="G_glu_transpept"/>
    <property type="match status" value="1"/>
</dbReference>
<evidence type="ECO:0000256" key="4">
    <source>
        <dbReference type="PIRSR" id="PIRSR600101-1"/>
    </source>
</evidence>
<dbReference type="Gene3D" id="1.10.246.130">
    <property type="match status" value="1"/>
</dbReference>
<dbReference type="EC" id="3.4.19.13" evidence="6"/>